<keyword evidence="2" id="KW-0997">Cell inner membrane</keyword>
<dbReference type="GO" id="GO:0008758">
    <property type="term" value="F:UDP-2,3-diacylglucosamine hydrolase activity"/>
    <property type="evidence" value="ECO:0007669"/>
    <property type="project" value="TreeGrafter"/>
</dbReference>
<protein>
    <recommendedName>
        <fullName evidence="6">Calcineurin-like phosphoesterase domain-containing protein</fullName>
    </recommendedName>
</protein>
<dbReference type="InterPro" id="IPR004843">
    <property type="entry name" value="Calcineurin-like_PHP"/>
</dbReference>
<dbReference type="Proteomes" id="UP000176431">
    <property type="component" value="Unassembled WGS sequence"/>
</dbReference>
<evidence type="ECO:0000256" key="1">
    <source>
        <dbReference type="ARBA" id="ARBA00022475"/>
    </source>
</evidence>
<keyword evidence="4" id="KW-0472">Membrane</keyword>
<dbReference type="PANTHER" id="PTHR34990">
    <property type="entry name" value="UDP-2,3-DIACYLGLUCOSAMINE HYDROLASE-RELATED"/>
    <property type="match status" value="1"/>
</dbReference>
<dbReference type="InterPro" id="IPR043461">
    <property type="entry name" value="LpxH-like"/>
</dbReference>
<evidence type="ECO:0000313" key="8">
    <source>
        <dbReference type="Proteomes" id="UP000176431"/>
    </source>
</evidence>
<gene>
    <name evidence="7" type="ORF">A2819_01305</name>
</gene>
<proteinExistence type="predicted"/>
<dbReference type="Gene3D" id="3.60.21.10">
    <property type="match status" value="1"/>
</dbReference>
<dbReference type="PANTHER" id="PTHR34990:SF2">
    <property type="entry name" value="BLL8164 PROTEIN"/>
    <property type="match status" value="1"/>
</dbReference>
<dbReference type="EMBL" id="MEYK01000030">
    <property type="protein sequence ID" value="OGD24890.1"/>
    <property type="molecule type" value="Genomic_DNA"/>
</dbReference>
<dbReference type="InterPro" id="IPR029052">
    <property type="entry name" value="Metallo-depent_PP-like"/>
</dbReference>
<evidence type="ECO:0000256" key="2">
    <source>
        <dbReference type="ARBA" id="ARBA00022519"/>
    </source>
</evidence>
<dbReference type="Pfam" id="PF00149">
    <property type="entry name" value="Metallophos"/>
    <property type="match status" value="1"/>
</dbReference>
<dbReference type="GO" id="GO:0016020">
    <property type="term" value="C:membrane"/>
    <property type="evidence" value="ECO:0007669"/>
    <property type="project" value="GOC"/>
</dbReference>
<feature type="domain" description="Calcineurin-like phosphoesterase" evidence="6">
    <location>
        <begin position="4"/>
        <end position="171"/>
    </location>
</feature>
<comment type="caution">
    <text evidence="7">The sequence shown here is derived from an EMBL/GenBank/DDBJ whole genome shotgun (WGS) entry which is preliminary data.</text>
</comment>
<dbReference type="GO" id="GO:0009245">
    <property type="term" value="P:lipid A biosynthetic process"/>
    <property type="evidence" value="ECO:0007669"/>
    <property type="project" value="TreeGrafter"/>
</dbReference>
<dbReference type="SUPFAM" id="SSF56300">
    <property type="entry name" value="Metallo-dependent phosphatases"/>
    <property type="match status" value="1"/>
</dbReference>
<dbReference type="AlphaFoldDB" id="A0A1F5B2Q3"/>
<evidence type="ECO:0000313" key="7">
    <source>
        <dbReference type="EMBL" id="OGD24890.1"/>
    </source>
</evidence>
<sequence length="365" mass="42941">MKQIIVLGDIELGAGNQTDDFIADNMLSKLIRELARRKNPIDLVLNGDTFDFLKCPYQLNPSRYTRYVTAAIALKKLELVRKAHQKVFNALKKFGHQKNKKIVFVRGNHDLEIAFPDIKENLQIMLGNVHFPGLTYQEDNVYIEHGQQYDLPNFLHQKLLFTKHQGEIILNNTFTSFAIISALIPLKEQHPFFERIKPWPLVLKLHTPIGKKVNRTIAKYMLKSIFYYPLRYHDDPTHMFPRQFIGEFIRRVSTRNWDLGDYLPVFMRKKRQHRIIVLGHIHDTMIEKKQHQVIIRPGAWRDEYELSGDNILHPAKKQYVEITMGKRNAWRVVTLPSKRQTINFYNVVKNENAAVEHAKREENGR</sequence>
<name>A0A1F5B2Q3_9BACT</name>
<evidence type="ECO:0000256" key="4">
    <source>
        <dbReference type="ARBA" id="ARBA00023136"/>
    </source>
</evidence>
<evidence type="ECO:0000256" key="3">
    <source>
        <dbReference type="ARBA" id="ARBA00022723"/>
    </source>
</evidence>
<keyword evidence="3" id="KW-0479">Metal-binding</keyword>
<keyword evidence="1" id="KW-1003">Cell membrane</keyword>
<reference evidence="7 8" key="1">
    <citation type="journal article" date="2016" name="Nat. Commun.">
        <title>Thousands of microbial genomes shed light on interconnected biogeochemical processes in an aquifer system.</title>
        <authorList>
            <person name="Anantharaman K."/>
            <person name="Brown C.T."/>
            <person name="Hug L.A."/>
            <person name="Sharon I."/>
            <person name="Castelle C.J."/>
            <person name="Probst A.J."/>
            <person name="Thomas B.C."/>
            <person name="Singh A."/>
            <person name="Wilkins M.J."/>
            <person name="Karaoz U."/>
            <person name="Brodie E.L."/>
            <person name="Williams K.H."/>
            <person name="Hubbard S.S."/>
            <person name="Banfield J.F."/>
        </authorList>
    </citation>
    <scope>NUCLEOTIDE SEQUENCE [LARGE SCALE GENOMIC DNA]</scope>
</reference>
<evidence type="ECO:0000256" key="5">
    <source>
        <dbReference type="ARBA" id="ARBA00023211"/>
    </source>
</evidence>
<keyword evidence="5" id="KW-0464">Manganese</keyword>
<dbReference type="GO" id="GO:0046872">
    <property type="term" value="F:metal ion binding"/>
    <property type="evidence" value="ECO:0007669"/>
    <property type="project" value="UniProtKB-KW"/>
</dbReference>
<accession>A0A1F5B2Q3</accession>
<organism evidence="7 8">
    <name type="scientific">Candidatus Azambacteria bacterium RIFCSPHIGHO2_01_FULL_40_24</name>
    <dbReference type="NCBI Taxonomy" id="1797301"/>
    <lineage>
        <taxon>Bacteria</taxon>
        <taxon>Candidatus Azamiibacteriota</taxon>
    </lineage>
</organism>
<evidence type="ECO:0000259" key="6">
    <source>
        <dbReference type="Pfam" id="PF00149"/>
    </source>
</evidence>